<dbReference type="Gene3D" id="3.40.50.1240">
    <property type="entry name" value="Phosphoglycerate mutase-like"/>
    <property type="match status" value="1"/>
</dbReference>
<dbReference type="PANTHER" id="PTHR11567:SF195">
    <property type="entry name" value="ACID PHOSPHATASE, PUTATIVE (AFU_ORTHOLOGUE AFUA_3G14570)-RELATED"/>
    <property type="match status" value="1"/>
</dbReference>
<accession>A0ABR3JY23</accession>
<dbReference type="EMBL" id="JASNQZ010000001">
    <property type="protein sequence ID" value="KAL0960732.1"/>
    <property type="molecule type" value="Genomic_DNA"/>
</dbReference>
<reference evidence="3" key="1">
    <citation type="submission" date="2024-06" db="EMBL/GenBank/DDBJ databases">
        <title>Multi-omics analyses provide insights into the biosynthesis of the anticancer antibiotic pleurotin in Hohenbuehelia grisea.</title>
        <authorList>
            <person name="Weaver J.A."/>
            <person name="Alberti F."/>
        </authorList>
    </citation>
    <scope>NUCLEOTIDE SEQUENCE [LARGE SCALE GENOMIC DNA]</scope>
    <source>
        <strain evidence="3">T-177</strain>
    </source>
</reference>
<proteinExistence type="inferred from homology"/>
<comment type="caution">
    <text evidence="2">The sequence shown here is derived from an EMBL/GenBank/DDBJ whole genome shotgun (WGS) entry which is preliminary data.</text>
</comment>
<protein>
    <recommendedName>
        <fullName evidence="4">Phosphoglycerate mutase-like protein</fullName>
    </recommendedName>
</protein>
<dbReference type="CDD" id="cd07061">
    <property type="entry name" value="HP_HAP_like"/>
    <property type="match status" value="1"/>
</dbReference>
<dbReference type="Proteomes" id="UP001556367">
    <property type="component" value="Unassembled WGS sequence"/>
</dbReference>
<gene>
    <name evidence="2" type="ORF">HGRIS_005757</name>
</gene>
<organism evidence="2 3">
    <name type="scientific">Hohenbuehelia grisea</name>
    <dbReference type="NCBI Taxonomy" id="104357"/>
    <lineage>
        <taxon>Eukaryota</taxon>
        <taxon>Fungi</taxon>
        <taxon>Dikarya</taxon>
        <taxon>Basidiomycota</taxon>
        <taxon>Agaricomycotina</taxon>
        <taxon>Agaricomycetes</taxon>
        <taxon>Agaricomycetidae</taxon>
        <taxon>Agaricales</taxon>
        <taxon>Pleurotineae</taxon>
        <taxon>Pleurotaceae</taxon>
        <taxon>Hohenbuehelia</taxon>
    </lineage>
</organism>
<sequence length="468" mass="52414">MASVRKFIVDSYNAVFYQLDSPFTLMQPLETTLKRCVIFWLLIWSSPVVVASLSSAAGVYDSSTTPANLPWNTYNYCNAPHVNSAHYSSPPVKDAKLVYLNVVMRHHKRTPDNLYPRENELNPPAGWDCTDLHQMLYAGGAGQIDRQTFAPTWHPFARTFWNGTCDGGQLTRGGLEDAIKHGRDFWSVYHNKLGFLKSVSENEIFVRTSKEPRTQHVASGLLFGMDPSTARRSFPVHVQPSNIDSIPPSYSCPHADAIRAAYQAVPAWSDHIHANQDLQDRLDATLGTAGLQAWSFWYDHFFDTFTSRTCGGHPLPCNATGSCVSEADARQVFSLGDLEYNYIWNAAQNSSTYVRLTFGVFFQEILQNMQSFAAGHEPHKLRFYVGHDGTMIRLASGLGFGRNGSLRWPALGSEIVMEVWRVREGSDFVRVMHEGTPVNGMEWIPLGDFIKSLEELVPPDIFGTCMSA</sequence>
<evidence type="ECO:0000313" key="3">
    <source>
        <dbReference type="Proteomes" id="UP001556367"/>
    </source>
</evidence>
<dbReference type="InterPro" id="IPR029033">
    <property type="entry name" value="His_PPase_superfam"/>
</dbReference>
<evidence type="ECO:0000313" key="2">
    <source>
        <dbReference type="EMBL" id="KAL0960732.1"/>
    </source>
</evidence>
<dbReference type="Pfam" id="PF00328">
    <property type="entry name" value="His_Phos_2"/>
    <property type="match status" value="1"/>
</dbReference>
<evidence type="ECO:0000256" key="1">
    <source>
        <dbReference type="ARBA" id="ARBA00005375"/>
    </source>
</evidence>
<name>A0ABR3JY23_9AGAR</name>
<keyword evidence="3" id="KW-1185">Reference proteome</keyword>
<evidence type="ECO:0008006" key="4">
    <source>
        <dbReference type="Google" id="ProtNLM"/>
    </source>
</evidence>
<dbReference type="InterPro" id="IPR050645">
    <property type="entry name" value="Histidine_acid_phosphatase"/>
</dbReference>
<dbReference type="SUPFAM" id="SSF53254">
    <property type="entry name" value="Phosphoglycerate mutase-like"/>
    <property type="match status" value="1"/>
</dbReference>
<comment type="similarity">
    <text evidence="1">Belongs to the histidine acid phosphatase family.</text>
</comment>
<dbReference type="InterPro" id="IPR000560">
    <property type="entry name" value="His_Pase_clade-2"/>
</dbReference>
<dbReference type="PANTHER" id="PTHR11567">
    <property type="entry name" value="ACID PHOSPHATASE-RELATED"/>
    <property type="match status" value="1"/>
</dbReference>